<accession>A0A6P1NLN0</accession>
<keyword evidence="2" id="KW-1185">Reference proteome</keyword>
<dbReference type="Proteomes" id="UP000464186">
    <property type="component" value="Chromosome"/>
</dbReference>
<protein>
    <submittedName>
        <fullName evidence="1">Uncharacterized protein</fullName>
    </submittedName>
</protein>
<sequence>MSQSTHTPTEVSPTQLLRNLIEDAACGMALPEELHDALTLLEQALHLAPTSPHLEREEVAA</sequence>
<proteinExistence type="predicted"/>
<evidence type="ECO:0000313" key="1">
    <source>
        <dbReference type="EMBL" id="QHK19380.1"/>
    </source>
</evidence>
<dbReference type="KEGG" id="psey:GU243_06080"/>
<gene>
    <name evidence="1" type="ORF">GU243_06080</name>
</gene>
<name>A0A6P1NLN0_9MICC</name>
<dbReference type="EMBL" id="CP047898">
    <property type="protein sequence ID" value="QHK19380.1"/>
    <property type="molecule type" value="Genomic_DNA"/>
</dbReference>
<dbReference type="AlphaFoldDB" id="A0A6P1NLN0"/>
<evidence type="ECO:0000313" key="2">
    <source>
        <dbReference type="Proteomes" id="UP000464186"/>
    </source>
</evidence>
<organism evidence="1 2">
    <name type="scientific">Pseudarthrobacter psychrotolerans</name>
    <dbReference type="NCBI Taxonomy" id="2697569"/>
    <lineage>
        <taxon>Bacteria</taxon>
        <taxon>Bacillati</taxon>
        <taxon>Actinomycetota</taxon>
        <taxon>Actinomycetes</taxon>
        <taxon>Micrococcales</taxon>
        <taxon>Micrococcaceae</taxon>
        <taxon>Pseudarthrobacter</taxon>
    </lineage>
</organism>
<reference evidence="1 2" key="1">
    <citation type="submission" date="2020-01" db="EMBL/GenBank/DDBJ databases">
        <title>Pseudarthrobacter psychrotolerans sp. nov., isolated from antarctic soil.</title>
        <authorList>
            <person name="Shin Y."/>
            <person name="Park W."/>
        </authorList>
    </citation>
    <scope>NUCLEOTIDE SEQUENCE [LARGE SCALE GENOMIC DNA]</scope>
    <source>
        <strain evidence="1 2">YJ56</strain>
    </source>
</reference>